<accession>A0A8C4IUM6</accession>
<keyword evidence="4" id="KW-0805">Transcription regulation</keyword>
<comment type="subcellular location">
    <subcellularLocation>
        <location evidence="1">Nucleus</location>
    </subcellularLocation>
</comment>
<dbReference type="PANTHER" id="PTHR23334:SF3">
    <property type="entry name" value="CCAAT_ENHANCER-BINDING PROTEIN DELTA"/>
    <property type="match status" value="1"/>
</dbReference>
<evidence type="ECO:0000313" key="11">
    <source>
        <dbReference type="Ensembl" id="ENSDLAP00005061698.2"/>
    </source>
</evidence>
<dbReference type="AlphaFoldDB" id="A0A8C4IUM6"/>
<keyword evidence="7" id="KW-0804">Transcription</keyword>
<reference evidence="11" key="2">
    <citation type="submission" date="2025-09" db="UniProtKB">
        <authorList>
            <consortium name="Ensembl"/>
        </authorList>
    </citation>
    <scope>IDENTIFICATION</scope>
</reference>
<keyword evidence="3" id="KW-1017">Isopeptide bond</keyword>
<dbReference type="Gene3D" id="1.20.5.170">
    <property type="match status" value="1"/>
</dbReference>
<dbReference type="GO" id="GO:0000978">
    <property type="term" value="F:RNA polymerase II cis-regulatory region sequence-specific DNA binding"/>
    <property type="evidence" value="ECO:0007669"/>
    <property type="project" value="TreeGrafter"/>
</dbReference>
<evidence type="ECO:0000256" key="1">
    <source>
        <dbReference type="ARBA" id="ARBA00004123"/>
    </source>
</evidence>
<keyword evidence="12" id="KW-1185">Reference proteome</keyword>
<keyword evidence="5" id="KW-0238">DNA-binding</keyword>
<feature type="compositionally biased region" description="Low complexity" evidence="9">
    <location>
        <begin position="268"/>
        <end position="278"/>
    </location>
</feature>
<evidence type="ECO:0000256" key="7">
    <source>
        <dbReference type="ARBA" id="ARBA00023163"/>
    </source>
</evidence>
<evidence type="ECO:0000256" key="4">
    <source>
        <dbReference type="ARBA" id="ARBA00023015"/>
    </source>
</evidence>
<dbReference type="GeneTree" id="ENSGT00940000163032"/>
<organism evidence="11 12">
    <name type="scientific">Dicentrarchus labrax</name>
    <name type="common">European seabass</name>
    <name type="synonym">Morone labrax</name>
    <dbReference type="NCBI Taxonomy" id="13489"/>
    <lineage>
        <taxon>Eukaryota</taxon>
        <taxon>Metazoa</taxon>
        <taxon>Chordata</taxon>
        <taxon>Craniata</taxon>
        <taxon>Vertebrata</taxon>
        <taxon>Euteleostomi</taxon>
        <taxon>Actinopterygii</taxon>
        <taxon>Neopterygii</taxon>
        <taxon>Teleostei</taxon>
        <taxon>Neoteleostei</taxon>
        <taxon>Acanthomorphata</taxon>
        <taxon>Eupercaria</taxon>
        <taxon>Moronidae</taxon>
        <taxon>Dicentrarchus</taxon>
    </lineage>
</organism>
<evidence type="ECO:0000259" key="10">
    <source>
        <dbReference type="PROSITE" id="PS50217"/>
    </source>
</evidence>
<dbReference type="FunFam" id="1.20.5.170:FF:000028">
    <property type="entry name" value="CCAAT/enhancer-binding protein beta"/>
    <property type="match status" value="1"/>
</dbReference>
<evidence type="ECO:0000256" key="5">
    <source>
        <dbReference type="ARBA" id="ARBA00023125"/>
    </source>
</evidence>
<dbReference type="GO" id="GO:0006351">
    <property type="term" value="P:DNA-templated transcription"/>
    <property type="evidence" value="ECO:0007669"/>
    <property type="project" value="InterPro"/>
</dbReference>
<name>A0A8C4IUM6_DICLA</name>
<dbReference type="InterPro" id="IPR004827">
    <property type="entry name" value="bZIP"/>
</dbReference>
<dbReference type="Ensembl" id="ENSDLAT00005065330.2">
    <property type="protein sequence ID" value="ENSDLAP00005061698.2"/>
    <property type="gene ID" value="ENSDLAG00005025803.2"/>
</dbReference>
<dbReference type="PANTHER" id="PTHR23334">
    <property type="entry name" value="CCAAT/ENHANCER BINDING PROTEIN"/>
    <property type="match status" value="1"/>
</dbReference>
<feature type="compositionally biased region" description="Basic and acidic residues" evidence="9">
    <location>
        <begin position="283"/>
        <end position="293"/>
    </location>
</feature>
<dbReference type="Proteomes" id="UP000694389">
    <property type="component" value="Unassembled WGS sequence"/>
</dbReference>
<evidence type="ECO:0000256" key="9">
    <source>
        <dbReference type="SAM" id="MobiDB-lite"/>
    </source>
</evidence>
<sequence length="373" mass="41941">MLTKEGPAAFKIQHPSFKKKKKKKKKKEKPKICFLFFKNRNKGACRESHCRLLSCCHTCWGLHYNTFIYFLNHVDKSPGFMCDIYSLDSHCVSPQCNMSWAMEPANFYESAKLGGPQQGVCKPGSRSDGSGEDGTMVELSTAPAMYDDESAIDFSQYIESMTAVPNLELCNDELFLDLFNTVKQEKVDFYNMQSSVQPGGMQQLSAAFTAERRADSMLDKGAFIAPIKQESDWSDSDMSSSLPSQIETCAQTSVSLPTGQPTPPTTPEPVSSASSAKSSPRKIGREKGKKAVDRYSVEYRQRRERNNIAVRKSRDKAKMRNLEMQQKMIELGSENDRLHKTIEQLTRELTGLREFFKQMPNSNFAGSSGAESR</sequence>
<dbReference type="GO" id="GO:0005634">
    <property type="term" value="C:nucleus"/>
    <property type="evidence" value="ECO:0007669"/>
    <property type="project" value="UniProtKB-SubCell"/>
</dbReference>
<proteinExistence type="inferred from homology"/>
<protein>
    <submittedName>
        <fullName evidence="11">CCAAT enhancer binding protein delta</fullName>
    </submittedName>
</protein>
<dbReference type="SUPFAM" id="SSF57959">
    <property type="entry name" value="Leucine zipper domain"/>
    <property type="match status" value="1"/>
</dbReference>
<evidence type="ECO:0000313" key="12">
    <source>
        <dbReference type="Proteomes" id="UP000694389"/>
    </source>
</evidence>
<dbReference type="GO" id="GO:0000981">
    <property type="term" value="F:DNA-binding transcription factor activity, RNA polymerase II-specific"/>
    <property type="evidence" value="ECO:0007669"/>
    <property type="project" value="TreeGrafter"/>
</dbReference>
<evidence type="ECO:0000256" key="3">
    <source>
        <dbReference type="ARBA" id="ARBA00022499"/>
    </source>
</evidence>
<dbReference type="InterPro" id="IPR031106">
    <property type="entry name" value="C/EBP"/>
</dbReference>
<reference evidence="11" key="1">
    <citation type="submission" date="2025-08" db="UniProtKB">
        <authorList>
            <consortium name="Ensembl"/>
        </authorList>
    </citation>
    <scope>IDENTIFICATION</scope>
</reference>
<evidence type="ECO:0000256" key="2">
    <source>
        <dbReference type="ARBA" id="ARBA00006951"/>
    </source>
</evidence>
<dbReference type="InterPro" id="IPR046347">
    <property type="entry name" value="bZIP_sf"/>
</dbReference>
<feature type="domain" description="BZIP" evidence="10">
    <location>
        <begin position="296"/>
        <end position="359"/>
    </location>
</feature>
<dbReference type="SMART" id="SM00338">
    <property type="entry name" value="BRLZ"/>
    <property type="match status" value="1"/>
</dbReference>
<dbReference type="PROSITE" id="PS50217">
    <property type="entry name" value="BZIP"/>
    <property type="match status" value="1"/>
</dbReference>
<feature type="region of interest" description="Disordered" evidence="9">
    <location>
        <begin position="254"/>
        <end position="293"/>
    </location>
</feature>
<comment type="similarity">
    <text evidence="2">Belongs to the bZIP family. C/EBP subfamily.</text>
</comment>
<dbReference type="Pfam" id="PF07716">
    <property type="entry name" value="bZIP_2"/>
    <property type="match status" value="1"/>
</dbReference>
<dbReference type="GO" id="GO:0045595">
    <property type="term" value="P:regulation of cell differentiation"/>
    <property type="evidence" value="ECO:0007669"/>
    <property type="project" value="TreeGrafter"/>
</dbReference>
<evidence type="ECO:0000256" key="8">
    <source>
        <dbReference type="ARBA" id="ARBA00023242"/>
    </source>
</evidence>
<keyword evidence="6" id="KW-0010">Activator</keyword>
<evidence type="ECO:0000256" key="6">
    <source>
        <dbReference type="ARBA" id="ARBA00023159"/>
    </source>
</evidence>
<keyword evidence="8" id="KW-0539">Nucleus</keyword>